<keyword evidence="3" id="KW-1185">Reference proteome</keyword>
<protein>
    <submittedName>
        <fullName evidence="2">Uncharacterized protein</fullName>
    </submittedName>
</protein>
<dbReference type="Proteomes" id="UP000800035">
    <property type="component" value="Unassembled WGS sequence"/>
</dbReference>
<proteinExistence type="predicted"/>
<accession>A0A6A5TIL2</accession>
<organism evidence="2 3">
    <name type="scientific">Byssothecium circinans</name>
    <dbReference type="NCBI Taxonomy" id="147558"/>
    <lineage>
        <taxon>Eukaryota</taxon>
        <taxon>Fungi</taxon>
        <taxon>Dikarya</taxon>
        <taxon>Ascomycota</taxon>
        <taxon>Pezizomycotina</taxon>
        <taxon>Dothideomycetes</taxon>
        <taxon>Pleosporomycetidae</taxon>
        <taxon>Pleosporales</taxon>
        <taxon>Massarineae</taxon>
        <taxon>Massarinaceae</taxon>
        <taxon>Byssothecium</taxon>
    </lineage>
</organism>
<evidence type="ECO:0000313" key="3">
    <source>
        <dbReference type="Proteomes" id="UP000800035"/>
    </source>
</evidence>
<feature type="compositionally biased region" description="Basic and acidic residues" evidence="1">
    <location>
        <begin position="425"/>
        <end position="436"/>
    </location>
</feature>
<evidence type="ECO:0000313" key="2">
    <source>
        <dbReference type="EMBL" id="KAF1951990.1"/>
    </source>
</evidence>
<feature type="region of interest" description="Disordered" evidence="1">
    <location>
        <begin position="398"/>
        <end position="476"/>
    </location>
</feature>
<feature type="compositionally biased region" description="Basic and acidic residues" evidence="1">
    <location>
        <begin position="403"/>
        <end position="417"/>
    </location>
</feature>
<evidence type="ECO:0000256" key="1">
    <source>
        <dbReference type="SAM" id="MobiDB-lite"/>
    </source>
</evidence>
<dbReference type="EMBL" id="ML977013">
    <property type="protein sequence ID" value="KAF1951990.1"/>
    <property type="molecule type" value="Genomic_DNA"/>
</dbReference>
<reference evidence="2" key="1">
    <citation type="journal article" date="2020" name="Stud. Mycol.">
        <title>101 Dothideomycetes genomes: a test case for predicting lifestyles and emergence of pathogens.</title>
        <authorList>
            <person name="Haridas S."/>
            <person name="Albert R."/>
            <person name="Binder M."/>
            <person name="Bloem J."/>
            <person name="Labutti K."/>
            <person name="Salamov A."/>
            <person name="Andreopoulos B."/>
            <person name="Baker S."/>
            <person name="Barry K."/>
            <person name="Bills G."/>
            <person name="Bluhm B."/>
            <person name="Cannon C."/>
            <person name="Castanera R."/>
            <person name="Culley D."/>
            <person name="Daum C."/>
            <person name="Ezra D."/>
            <person name="Gonzalez J."/>
            <person name="Henrissat B."/>
            <person name="Kuo A."/>
            <person name="Liang C."/>
            <person name="Lipzen A."/>
            <person name="Lutzoni F."/>
            <person name="Magnuson J."/>
            <person name="Mondo S."/>
            <person name="Nolan M."/>
            <person name="Ohm R."/>
            <person name="Pangilinan J."/>
            <person name="Park H.-J."/>
            <person name="Ramirez L."/>
            <person name="Alfaro M."/>
            <person name="Sun H."/>
            <person name="Tritt A."/>
            <person name="Yoshinaga Y."/>
            <person name="Zwiers L.-H."/>
            <person name="Turgeon B."/>
            <person name="Goodwin S."/>
            <person name="Spatafora J."/>
            <person name="Crous P."/>
            <person name="Grigoriev I."/>
        </authorList>
    </citation>
    <scope>NUCLEOTIDE SEQUENCE</scope>
    <source>
        <strain evidence="2">CBS 675.92</strain>
    </source>
</reference>
<name>A0A6A5TIL2_9PLEO</name>
<dbReference type="AlphaFoldDB" id="A0A6A5TIL2"/>
<feature type="compositionally biased region" description="Pro residues" evidence="1">
    <location>
        <begin position="31"/>
        <end position="40"/>
    </location>
</feature>
<feature type="region of interest" description="Disordered" evidence="1">
    <location>
        <begin position="26"/>
        <end position="45"/>
    </location>
</feature>
<gene>
    <name evidence="2" type="ORF">CC80DRAFT_184515</name>
</gene>
<sequence length="476" mass="54782">METIATPTSRSKMCIYCKMCPTPPRRRATVPTPPAPPNNPPRSTARPYTIQFLVGNIDGPDSFPRKSVYMPSTIAARSRYLRARIHPPPPGQEIVNVVLTETYHDALKLYKSYLQTGYLPKFRPSLTSPVLTLERTLLWSECFDLIRAHITGTRFVHKEFEDYVMDELVRWLDPQQDADSEVLDFVFAERGVSEKLQKFVVDRMFTEDEQVRRIFSLYLERKREGRIGRFRERRVCEYHAHEEGKCWAERDGGHHFIPEGEFTIESPDLESRDLFFPPLPPSPKIHAGLLKGARLVQREAKERAFARMQEPRAVSPPSPFHKPVPFPPAPYLKSAANHGVAQKFSVRRKPLPKNMWPITPEVEPLQRLTKQRSWPISAVEEERERSISSRVSVDTLELCLPRDNGKDKGNGKGQRNERKTRRSVKRNEGREEGNGRRERRASTPRKLVPVRLAELQGRAVTPEELLYPQRPGSAPC</sequence>
<dbReference type="OrthoDB" id="3788067at2759"/>